<dbReference type="Proteomes" id="UP000585638">
    <property type="component" value="Unassembled WGS sequence"/>
</dbReference>
<evidence type="ECO:0000313" key="1">
    <source>
        <dbReference type="EMBL" id="MBB5894900.1"/>
    </source>
</evidence>
<name>A0A7W9KLS1_9PSEU</name>
<dbReference type="AlphaFoldDB" id="A0A7W9KLS1"/>
<evidence type="ECO:0000313" key="2">
    <source>
        <dbReference type="Proteomes" id="UP000585638"/>
    </source>
</evidence>
<gene>
    <name evidence="1" type="ORF">BJ998_006096</name>
</gene>
<keyword evidence="2" id="KW-1185">Reference proteome</keyword>
<dbReference type="EMBL" id="JACHIR010000001">
    <property type="protein sequence ID" value="MBB5894900.1"/>
    <property type="molecule type" value="Genomic_DNA"/>
</dbReference>
<accession>A0A7W9KLS1</accession>
<organism evidence="1 2">
    <name type="scientific">Kutzneria kofuensis</name>
    <dbReference type="NCBI Taxonomy" id="103725"/>
    <lineage>
        <taxon>Bacteria</taxon>
        <taxon>Bacillati</taxon>
        <taxon>Actinomycetota</taxon>
        <taxon>Actinomycetes</taxon>
        <taxon>Pseudonocardiales</taxon>
        <taxon>Pseudonocardiaceae</taxon>
        <taxon>Kutzneria</taxon>
    </lineage>
</organism>
<comment type="caution">
    <text evidence="1">The sequence shown here is derived from an EMBL/GenBank/DDBJ whole genome shotgun (WGS) entry which is preliminary data.</text>
</comment>
<proteinExistence type="predicted"/>
<reference evidence="1 2" key="1">
    <citation type="submission" date="2020-08" db="EMBL/GenBank/DDBJ databases">
        <title>Sequencing the genomes of 1000 actinobacteria strains.</title>
        <authorList>
            <person name="Klenk H.-P."/>
        </authorList>
    </citation>
    <scope>NUCLEOTIDE SEQUENCE [LARGE SCALE GENOMIC DNA]</scope>
    <source>
        <strain evidence="1 2">DSM 43851</strain>
    </source>
</reference>
<protein>
    <submittedName>
        <fullName evidence="1">Uncharacterized protein</fullName>
    </submittedName>
</protein>
<sequence length="37" mass="3695">MRPALFAGRTGSNGRSGMAVVAGASILQTVNAPYATT</sequence>